<sequence length="336" mass="37355">MTSLQLLWFCLIGLLFSIFFILEGFDYGVGMSVGLLAHSDAERDQLIRTIGPHWDGNEVWLITAGGAMFASFPYWYASLFSGFYILLFLILFSLIIRGVSFEFRSHVISKAGKKLWETALICGSLLTPFFFGMLFTDLVRGMPINGHGDVMASLGDYVNIFSIVGGVAIVVLCLLQGLNFIRLKTLGAVRENARKMAQWLYAVLFVGLVVYAGLLIFQTDFFSKRPLSSGLLVVALVLASAIAWFGVLKNREWLSIIASSCGWLFLVALLFNGLFPRVMIGNEPAHSILIKNASSTEHTLGLMTIVAVILVPIVLVYVIWSYYIFRHRVAVEKVVL</sequence>
<proteinExistence type="inferred from homology"/>
<keyword evidence="9 12" id="KW-1133">Transmembrane helix</keyword>
<dbReference type="GO" id="GO:0019646">
    <property type="term" value="P:aerobic electron transport chain"/>
    <property type="evidence" value="ECO:0007669"/>
    <property type="project" value="TreeGrafter"/>
</dbReference>
<dbReference type="PANTHER" id="PTHR43141">
    <property type="entry name" value="CYTOCHROME BD2 SUBUNIT II"/>
    <property type="match status" value="1"/>
</dbReference>
<keyword evidence="3" id="KW-0813">Transport</keyword>
<dbReference type="OrthoDB" id="9776710at2"/>
<dbReference type="PIRSF" id="PIRSF000267">
    <property type="entry name" value="Cyt_oxidse_sub2"/>
    <property type="match status" value="1"/>
</dbReference>
<feature type="transmembrane region" description="Helical" evidence="12">
    <location>
        <begin position="115"/>
        <end position="135"/>
    </location>
</feature>
<keyword evidence="11 12" id="KW-0472">Membrane</keyword>
<evidence type="ECO:0000256" key="6">
    <source>
        <dbReference type="ARBA" id="ARBA00022692"/>
    </source>
</evidence>
<dbReference type="STRING" id="1423726.FC07_GL001629"/>
<feature type="transmembrane region" description="Helical" evidence="12">
    <location>
        <begin position="300"/>
        <end position="325"/>
    </location>
</feature>
<gene>
    <name evidence="13" type="ORF">FC07_GL001629</name>
</gene>
<evidence type="ECO:0000256" key="9">
    <source>
        <dbReference type="ARBA" id="ARBA00022989"/>
    </source>
</evidence>
<dbReference type="GO" id="GO:0009055">
    <property type="term" value="F:electron transfer activity"/>
    <property type="evidence" value="ECO:0007669"/>
    <property type="project" value="TreeGrafter"/>
</dbReference>
<evidence type="ECO:0000256" key="4">
    <source>
        <dbReference type="ARBA" id="ARBA00022475"/>
    </source>
</evidence>
<evidence type="ECO:0000256" key="10">
    <source>
        <dbReference type="ARBA" id="ARBA00023004"/>
    </source>
</evidence>
<feature type="transmembrane region" description="Helical" evidence="12">
    <location>
        <begin position="157"/>
        <end position="178"/>
    </location>
</feature>
<evidence type="ECO:0000256" key="2">
    <source>
        <dbReference type="ARBA" id="ARBA00007543"/>
    </source>
</evidence>
<evidence type="ECO:0000256" key="8">
    <source>
        <dbReference type="ARBA" id="ARBA00022982"/>
    </source>
</evidence>
<evidence type="ECO:0000256" key="7">
    <source>
        <dbReference type="ARBA" id="ARBA00022723"/>
    </source>
</evidence>
<feature type="transmembrane region" description="Helical" evidence="12">
    <location>
        <begin position="199"/>
        <end position="217"/>
    </location>
</feature>
<reference evidence="13 14" key="1">
    <citation type="journal article" date="2015" name="Genome Announc.">
        <title>Expanding the biotechnology potential of lactobacilli through comparative genomics of 213 strains and associated genera.</title>
        <authorList>
            <person name="Sun Z."/>
            <person name="Harris H.M."/>
            <person name="McCann A."/>
            <person name="Guo C."/>
            <person name="Argimon S."/>
            <person name="Zhang W."/>
            <person name="Yang X."/>
            <person name="Jeffery I.B."/>
            <person name="Cooney J.C."/>
            <person name="Kagawa T.F."/>
            <person name="Liu W."/>
            <person name="Song Y."/>
            <person name="Salvetti E."/>
            <person name="Wrobel A."/>
            <person name="Rasinkangas P."/>
            <person name="Parkhill J."/>
            <person name="Rea M.C."/>
            <person name="O'Sullivan O."/>
            <person name="Ritari J."/>
            <person name="Douillard F.P."/>
            <person name="Paul Ross R."/>
            <person name="Yang R."/>
            <person name="Briner A.E."/>
            <person name="Felis G.E."/>
            <person name="de Vos W.M."/>
            <person name="Barrangou R."/>
            <person name="Klaenhammer T.R."/>
            <person name="Caufield P.W."/>
            <person name="Cui Y."/>
            <person name="Zhang H."/>
            <person name="O'Toole P.W."/>
        </authorList>
    </citation>
    <scope>NUCLEOTIDE SEQUENCE [LARGE SCALE GENOMIC DNA]</scope>
    <source>
        <strain evidence="13 14">DSM 20003</strain>
    </source>
</reference>
<comment type="caution">
    <text evidence="13">The sequence shown here is derived from an EMBL/GenBank/DDBJ whole genome shotgun (WGS) entry which is preliminary data.</text>
</comment>
<comment type="subcellular location">
    <subcellularLocation>
        <location evidence="1">Cell membrane</location>
        <topology evidence="1">Multi-pass membrane protein</topology>
    </subcellularLocation>
</comment>
<dbReference type="NCBIfam" id="TIGR00203">
    <property type="entry name" value="cydB"/>
    <property type="match status" value="1"/>
</dbReference>
<evidence type="ECO:0000256" key="12">
    <source>
        <dbReference type="SAM" id="Phobius"/>
    </source>
</evidence>
<dbReference type="AlphaFoldDB" id="A0A0R1GFN2"/>
<evidence type="ECO:0000256" key="3">
    <source>
        <dbReference type="ARBA" id="ARBA00022448"/>
    </source>
</evidence>
<keyword evidence="8" id="KW-0249">Electron transport</keyword>
<dbReference type="InterPro" id="IPR003317">
    <property type="entry name" value="Cyt-d_oxidase_su2"/>
</dbReference>
<organism evidence="13 14">
    <name type="scientific">Loigolactobacillus bifermentans DSM 20003</name>
    <dbReference type="NCBI Taxonomy" id="1423726"/>
    <lineage>
        <taxon>Bacteria</taxon>
        <taxon>Bacillati</taxon>
        <taxon>Bacillota</taxon>
        <taxon>Bacilli</taxon>
        <taxon>Lactobacillales</taxon>
        <taxon>Lactobacillaceae</taxon>
        <taxon>Loigolactobacillus</taxon>
    </lineage>
</organism>
<feature type="transmembrane region" description="Helical" evidence="12">
    <location>
        <begin position="83"/>
        <end position="103"/>
    </location>
</feature>
<evidence type="ECO:0000256" key="1">
    <source>
        <dbReference type="ARBA" id="ARBA00004651"/>
    </source>
</evidence>
<protein>
    <submittedName>
        <fullName evidence="13">Cytochrome D ubiquinol oxidase, subunit II</fullName>
    </submittedName>
</protein>
<comment type="similarity">
    <text evidence="2">Belongs to the cytochrome ubiquinol oxidase subunit 2 family.</text>
</comment>
<dbReference type="PANTHER" id="PTHR43141:SF5">
    <property type="entry name" value="CYTOCHROME BD-I UBIQUINOL OXIDASE SUBUNIT 2"/>
    <property type="match status" value="1"/>
</dbReference>
<keyword evidence="7" id="KW-0479">Metal-binding</keyword>
<dbReference type="PATRIC" id="fig|1423726.3.peg.1689"/>
<keyword evidence="10" id="KW-0408">Iron</keyword>
<evidence type="ECO:0000313" key="14">
    <source>
        <dbReference type="Proteomes" id="UP000051461"/>
    </source>
</evidence>
<keyword evidence="14" id="KW-1185">Reference proteome</keyword>
<feature type="transmembrane region" description="Helical" evidence="12">
    <location>
        <begin position="6"/>
        <end position="38"/>
    </location>
</feature>
<evidence type="ECO:0000256" key="5">
    <source>
        <dbReference type="ARBA" id="ARBA00022617"/>
    </source>
</evidence>
<dbReference type="GO" id="GO:0070069">
    <property type="term" value="C:cytochrome complex"/>
    <property type="evidence" value="ECO:0007669"/>
    <property type="project" value="TreeGrafter"/>
</dbReference>
<dbReference type="GO" id="GO:0046872">
    <property type="term" value="F:metal ion binding"/>
    <property type="evidence" value="ECO:0007669"/>
    <property type="project" value="UniProtKB-KW"/>
</dbReference>
<name>A0A0R1GFN2_9LACO</name>
<dbReference type="GO" id="GO:0005886">
    <property type="term" value="C:plasma membrane"/>
    <property type="evidence" value="ECO:0007669"/>
    <property type="project" value="UniProtKB-SubCell"/>
</dbReference>
<dbReference type="Pfam" id="PF02322">
    <property type="entry name" value="Cyt_bd_oxida_II"/>
    <property type="match status" value="1"/>
</dbReference>
<keyword evidence="5" id="KW-0349">Heme</keyword>
<keyword evidence="4" id="KW-1003">Cell membrane</keyword>
<dbReference type="GO" id="GO:0016682">
    <property type="term" value="F:oxidoreductase activity, acting on diphenols and related substances as donors, oxygen as acceptor"/>
    <property type="evidence" value="ECO:0007669"/>
    <property type="project" value="TreeGrafter"/>
</dbReference>
<evidence type="ECO:0000256" key="11">
    <source>
        <dbReference type="ARBA" id="ARBA00023136"/>
    </source>
</evidence>
<accession>A0A0R1GFN2</accession>
<dbReference type="EMBL" id="AZDA01000133">
    <property type="protein sequence ID" value="KRK32885.1"/>
    <property type="molecule type" value="Genomic_DNA"/>
</dbReference>
<dbReference type="Proteomes" id="UP000051461">
    <property type="component" value="Unassembled WGS sequence"/>
</dbReference>
<feature type="transmembrane region" description="Helical" evidence="12">
    <location>
        <begin position="260"/>
        <end position="280"/>
    </location>
</feature>
<keyword evidence="6 12" id="KW-0812">Transmembrane</keyword>
<evidence type="ECO:0000313" key="13">
    <source>
        <dbReference type="EMBL" id="KRK32885.1"/>
    </source>
</evidence>
<feature type="transmembrane region" description="Helical" evidence="12">
    <location>
        <begin position="229"/>
        <end position="248"/>
    </location>
</feature>
<dbReference type="RefSeq" id="WP_057905665.1">
    <property type="nucleotide sequence ID" value="NZ_AZDA01000133.1"/>
</dbReference>